<accession>A0ABU0DP62</accession>
<name>A0ABU0DP62_9HYPH</name>
<evidence type="ECO:0000256" key="1">
    <source>
        <dbReference type="SAM" id="Phobius"/>
    </source>
</evidence>
<protein>
    <recommendedName>
        <fullName evidence="2">DUF6867 domain-containing protein</fullName>
    </recommendedName>
</protein>
<organism evidence="3 4">
    <name type="scientific">Ancylobacter vacuolatus</name>
    <dbReference type="NCBI Taxonomy" id="223389"/>
    <lineage>
        <taxon>Bacteria</taxon>
        <taxon>Pseudomonadati</taxon>
        <taxon>Pseudomonadota</taxon>
        <taxon>Alphaproteobacteria</taxon>
        <taxon>Hyphomicrobiales</taxon>
        <taxon>Xanthobacteraceae</taxon>
        <taxon>Ancylobacter</taxon>
    </lineage>
</organism>
<feature type="transmembrane region" description="Helical" evidence="1">
    <location>
        <begin position="48"/>
        <end position="65"/>
    </location>
</feature>
<dbReference type="Pfam" id="PF21741">
    <property type="entry name" value="DUF6867"/>
    <property type="match status" value="1"/>
</dbReference>
<feature type="domain" description="DUF6867" evidence="2">
    <location>
        <begin position="48"/>
        <end position="146"/>
    </location>
</feature>
<dbReference type="Proteomes" id="UP001238467">
    <property type="component" value="Unassembled WGS sequence"/>
</dbReference>
<keyword evidence="1" id="KW-1133">Transmembrane helix</keyword>
<gene>
    <name evidence="3" type="ORF">J2S76_004524</name>
</gene>
<keyword evidence="1" id="KW-0472">Membrane</keyword>
<evidence type="ECO:0000313" key="3">
    <source>
        <dbReference type="EMBL" id="MDQ0350068.1"/>
    </source>
</evidence>
<dbReference type="InterPro" id="IPR049201">
    <property type="entry name" value="DUF6867"/>
</dbReference>
<proteinExistence type="predicted"/>
<evidence type="ECO:0000313" key="4">
    <source>
        <dbReference type="Proteomes" id="UP001238467"/>
    </source>
</evidence>
<comment type="caution">
    <text evidence="3">The sequence shown here is derived from an EMBL/GenBank/DDBJ whole genome shotgun (WGS) entry which is preliminary data.</text>
</comment>
<dbReference type="EMBL" id="JAUSUH010000015">
    <property type="protein sequence ID" value="MDQ0350068.1"/>
    <property type="molecule type" value="Genomic_DNA"/>
</dbReference>
<feature type="transmembrane region" description="Helical" evidence="1">
    <location>
        <begin position="77"/>
        <end position="96"/>
    </location>
</feature>
<keyword evidence="1" id="KW-0812">Transmembrane</keyword>
<sequence length="161" mass="17264">MAPMSGTLVSKGSSASLAVALPLLVVALVLLSAVFMPELVVEVSRADFVLVTLFLGGGAAWLTGRSIATTWRPYRQAALYALLLGCVVRFFHFALFEGTLLSLHYFLTDTAFLVAIATLGFRAERARQMSTRYGWIYRQSGLFGWLEGGGGTRSGAPAGEP</sequence>
<evidence type="ECO:0000259" key="2">
    <source>
        <dbReference type="Pfam" id="PF21741"/>
    </source>
</evidence>
<keyword evidence="4" id="KW-1185">Reference proteome</keyword>
<reference evidence="3 4" key="1">
    <citation type="submission" date="2023-07" db="EMBL/GenBank/DDBJ databases">
        <title>Genomic Encyclopedia of Type Strains, Phase IV (KMG-IV): sequencing the most valuable type-strain genomes for metagenomic binning, comparative biology and taxonomic classification.</title>
        <authorList>
            <person name="Goeker M."/>
        </authorList>
    </citation>
    <scope>NUCLEOTIDE SEQUENCE [LARGE SCALE GENOMIC DNA]</scope>
    <source>
        <strain evidence="3 4">DSM 1277</strain>
    </source>
</reference>
<feature type="transmembrane region" description="Helical" evidence="1">
    <location>
        <begin position="102"/>
        <end position="121"/>
    </location>
</feature>
<feature type="transmembrane region" description="Helical" evidence="1">
    <location>
        <begin position="12"/>
        <end position="36"/>
    </location>
</feature>